<evidence type="ECO:0000313" key="2">
    <source>
        <dbReference type="EMBL" id="KFM60925.1"/>
    </source>
</evidence>
<gene>
    <name evidence="2" type="ORF">X975_01767</name>
</gene>
<dbReference type="Proteomes" id="UP000054359">
    <property type="component" value="Unassembled WGS sequence"/>
</dbReference>
<proteinExistence type="predicted"/>
<keyword evidence="3" id="KW-1185">Reference proteome</keyword>
<feature type="chain" id="PRO_5001829389" evidence="1">
    <location>
        <begin position="24"/>
        <end position="85"/>
    </location>
</feature>
<reference evidence="2 3" key="1">
    <citation type="submission" date="2013-11" db="EMBL/GenBank/DDBJ databases">
        <title>Genome sequencing of Stegodyphus mimosarum.</title>
        <authorList>
            <person name="Bechsgaard J."/>
        </authorList>
    </citation>
    <scope>NUCLEOTIDE SEQUENCE [LARGE SCALE GENOMIC DNA]</scope>
</reference>
<protein>
    <submittedName>
        <fullName evidence="2">Uncharacterized protein</fullName>
    </submittedName>
</protein>
<organism evidence="2 3">
    <name type="scientific">Stegodyphus mimosarum</name>
    <name type="common">African social velvet spider</name>
    <dbReference type="NCBI Taxonomy" id="407821"/>
    <lineage>
        <taxon>Eukaryota</taxon>
        <taxon>Metazoa</taxon>
        <taxon>Ecdysozoa</taxon>
        <taxon>Arthropoda</taxon>
        <taxon>Chelicerata</taxon>
        <taxon>Arachnida</taxon>
        <taxon>Araneae</taxon>
        <taxon>Araneomorphae</taxon>
        <taxon>Entelegynae</taxon>
        <taxon>Eresoidea</taxon>
        <taxon>Eresidae</taxon>
        <taxon>Stegodyphus</taxon>
    </lineage>
</organism>
<keyword evidence="1" id="KW-0732">Signal</keyword>
<evidence type="ECO:0000256" key="1">
    <source>
        <dbReference type="SAM" id="SignalP"/>
    </source>
</evidence>
<dbReference type="EMBL" id="KK113738">
    <property type="protein sequence ID" value="KFM60925.1"/>
    <property type="molecule type" value="Genomic_DNA"/>
</dbReference>
<evidence type="ECO:0000313" key="3">
    <source>
        <dbReference type="Proteomes" id="UP000054359"/>
    </source>
</evidence>
<accession>A0A087T736</accession>
<name>A0A087T736_STEMI</name>
<dbReference type="AlphaFoldDB" id="A0A087T736"/>
<feature type="signal peptide" evidence="1">
    <location>
        <begin position="1"/>
        <end position="23"/>
    </location>
</feature>
<sequence length="85" mass="9992">MKHYHFLNVLCFVLTFISESALEKEIVDIINDRNEVIIYQERDPNTRSLKQYLVENEMISDCGKECRDPLNIVKRTTKTLMAKGQ</sequence>
<feature type="non-terminal residue" evidence="2">
    <location>
        <position position="85"/>
    </location>
</feature>